<proteinExistence type="predicted"/>
<reference evidence="1 2" key="1">
    <citation type="submission" date="2016-03" db="EMBL/GenBank/DDBJ databases">
        <authorList>
            <person name="Rimple P."/>
            <person name="Montgomery M.T."/>
            <person name="Guerrero C.A."/>
            <person name="Mavrich T.N."/>
            <person name="Pope W.H."/>
            <person name="Garlena R.A."/>
            <person name="Russell D.A."/>
            <person name="Jacobs-Sera D."/>
            <person name="Hendrix R.W."/>
            <person name="Hatfull G.F."/>
        </authorList>
    </citation>
    <scope>NUCLEOTIDE SEQUENCE [LARGE SCALE GENOMIC DNA]</scope>
</reference>
<dbReference type="Proteomes" id="UP000229511">
    <property type="component" value="Genome"/>
</dbReference>
<organism evidence="1 2">
    <name type="scientific">Gordonia phage PatrickStar</name>
    <dbReference type="NCBI Taxonomy" id="1838076"/>
    <lineage>
        <taxon>Viruses</taxon>
        <taxon>Duplodnaviria</taxon>
        <taxon>Heunggongvirae</taxon>
        <taxon>Uroviricota</taxon>
        <taxon>Caudoviricetes</taxon>
        <taxon>Orchidvirus</taxon>
        <taxon>Orchidvirus orchid</taxon>
    </lineage>
</organism>
<accession>A0A160DGX5</accession>
<name>A0A160DGX5_9CAUD</name>
<evidence type="ECO:0000313" key="2">
    <source>
        <dbReference type="Proteomes" id="UP000229511"/>
    </source>
</evidence>
<protein>
    <submittedName>
        <fullName evidence="1">Uncharacterized protein</fullName>
    </submittedName>
</protein>
<sequence>MAVTAYAYGQFAKSLINKEIDLDTDTLKLMLCTSAYTPNKDTHQYKSSVTNEVVGTGYTAGGATLTGVSVTYDTATDTIIFDANDVSWLNSTITARWAVLYDASPATDATRPLIALVDLDGDKISSNAEFKVTWNTSGILGFQAA</sequence>
<evidence type="ECO:0000313" key="1">
    <source>
        <dbReference type="EMBL" id="ANA87272.1"/>
    </source>
</evidence>
<gene>
    <name evidence="1" type="primary">38</name>
    <name evidence="1" type="ORF">PBI_PATRICKSTAR_38</name>
</gene>
<dbReference type="EMBL" id="KU998252">
    <property type="protein sequence ID" value="ANA87272.1"/>
    <property type="molecule type" value="Genomic_DNA"/>
</dbReference>